<gene>
    <name evidence="9" type="ORF">HELGO_WM26064</name>
</gene>
<dbReference type="Gene3D" id="1.20.1530.20">
    <property type="match status" value="1"/>
</dbReference>
<keyword evidence="6 8" id="KW-1133">Transmembrane helix</keyword>
<comment type="subcellular location">
    <subcellularLocation>
        <location evidence="1">Cell membrane</location>
        <topology evidence="1">Multi-pass membrane protein</topology>
    </subcellularLocation>
</comment>
<keyword evidence="7 8" id="KW-0472">Membrane</keyword>
<feature type="transmembrane region" description="Helical" evidence="8">
    <location>
        <begin position="122"/>
        <end position="144"/>
    </location>
</feature>
<feature type="transmembrane region" description="Helical" evidence="8">
    <location>
        <begin position="226"/>
        <end position="247"/>
    </location>
</feature>
<protein>
    <submittedName>
        <fullName evidence="9">Transporter</fullName>
    </submittedName>
</protein>
<evidence type="ECO:0000256" key="7">
    <source>
        <dbReference type="ARBA" id="ARBA00023136"/>
    </source>
</evidence>
<evidence type="ECO:0000256" key="8">
    <source>
        <dbReference type="SAM" id="Phobius"/>
    </source>
</evidence>
<keyword evidence="4" id="KW-1003">Cell membrane</keyword>
<reference evidence="9" key="1">
    <citation type="submission" date="2020-01" db="EMBL/GenBank/DDBJ databases">
        <authorList>
            <person name="Meier V. D."/>
            <person name="Meier V D."/>
        </authorList>
    </citation>
    <scope>NUCLEOTIDE SEQUENCE</scope>
    <source>
        <strain evidence="9">HLG_WM_MAG_09</strain>
    </source>
</reference>
<evidence type="ECO:0000256" key="2">
    <source>
        <dbReference type="ARBA" id="ARBA00010145"/>
    </source>
</evidence>
<keyword evidence="3" id="KW-0813">Transport</keyword>
<dbReference type="Pfam" id="PF03547">
    <property type="entry name" value="Mem_trans"/>
    <property type="match status" value="1"/>
</dbReference>
<dbReference type="InterPro" id="IPR004776">
    <property type="entry name" value="Mem_transp_PIN-like"/>
</dbReference>
<dbReference type="EMBL" id="CACVAT010000604">
    <property type="protein sequence ID" value="CAA6830601.1"/>
    <property type="molecule type" value="Genomic_DNA"/>
</dbReference>
<keyword evidence="5 8" id="KW-0812">Transmembrane</keyword>
<sequence>MDVLNLSLPLFGLVLLGWLAARWKKIPESGLAWMQFYIIYVALPALFFQILSQTPIEQLTNFRFILGTTGTTLIIFAISFFFGRALQKNKTAVATMQAVAGSYSNIGYMGPALTLSALGEAAVVPTALILCFDNAMLFTIVPILMAMGMGDNKEGILKVLYKRVLLHPFILATIAGISAAYLQLEVPQAIDQILTNLKNSAAPSALFVMGVVIANQKASLKSIDVGVLLLIKMTLHPLLVYFTLKWIGFDDPVWVQTAVLMAALPPALNVFVLAQHYGVYVQRSSSIVLLGTLLAAISVTVLLYIIKSGWI</sequence>
<feature type="transmembrane region" description="Helical" evidence="8">
    <location>
        <begin position="196"/>
        <end position="214"/>
    </location>
</feature>
<evidence type="ECO:0000313" key="9">
    <source>
        <dbReference type="EMBL" id="CAA6830601.1"/>
    </source>
</evidence>
<feature type="transmembrane region" description="Helical" evidence="8">
    <location>
        <begin position="286"/>
        <end position="306"/>
    </location>
</feature>
<feature type="transmembrane region" description="Helical" evidence="8">
    <location>
        <begin position="164"/>
        <end position="184"/>
    </location>
</feature>
<evidence type="ECO:0000256" key="4">
    <source>
        <dbReference type="ARBA" id="ARBA00022475"/>
    </source>
</evidence>
<dbReference type="InterPro" id="IPR038770">
    <property type="entry name" value="Na+/solute_symporter_sf"/>
</dbReference>
<comment type="similarity">
    <text evidence="2">Belongs to the auxin efflux carrier (TC 2.A.69) family.</text>
</comment>
<dbReference type="GO" id="GO:0055085">
    <property type="term" value="P:transmembrane transport"/>
    <property type="evidence" value="ECO:0007669"/>
    <property type="project" value="InterPro"/>
</dbReference>
<evidence type="ECO:0000256" key="6">
    <source>
        <dbReference type="ARBA" id="ARBA00022989"/>
    </source>
</evidence>
<dbReference type="PANTHER" id="PTHR36838">
    <property type="entry name" value="AUXIN EFFLUX CARRIER FAMILY PROTEIN"/>
    <property type="match status" value="1"/>
</dbReference>
<dbReference type="PANTHER" id="PTHR36838:SF3">
    <property type="entry name" value="TRANSPORTER AUXIN EFFLUX CARRIER EC FAMILY"/>
    <property type="match status" value="1"/>
</dbReference>
<dbReference type="AlphaFoldDB" id="A0A6S6UIH4"/>
<feature type="transmembrane region" description="Helical" evidence="8">
    <location>
        <begin position="64"/>
        <end position="82"/>
    </location>
</feature>
<feature type="transmembrane region" description="Helical" evidence="8">
    <location>
        <begin position="253"/>
        <end position="274"/>
    </location>
</feature>
<evidence type="ECO:0000256" key="5">
    <source>
        <dbReference type="ARBA" id="ARBA00022692"/>
    </source>
</evidence>
<accession>A0A6S6UIH4</accession>
<proteinExistence type="inferred from homology"/>
<organism evidence="9">
    <name type="scientific">uncultured Thiotrichaceae bacterium</name>
    <dbReference type="NCBI Taxonomy" id="298394"/>
    <lineage>
        <taxon>Bacteria</taxon>
        <taxon>Pseudomonadati</taxon>
        <taxon>Pseudomonadota</taxon>
        <taxon>Gammaproteobacteria</taxon>
        <taxon>Thiotrichales</taxon>
        <taxon>Thiotrichaceae</taxon>
        <taxon>environmental samples</taxon>
    </lineage>
</organism>
<evidence type="ECO:0000256" key="1">
    <source>
        <dbReference type="ARBA" id="ARBA00004651"/>
    </source>
</evidence>
<feature type="transmembrane region" description="Helical" evidence="8">
    <location>
        <begin position="32"/>
        <end position="52"/>
    </location>
</feature>
<dbReference type="GO" id="GO:0005886">
    <property type="term" value="C:plasma membrane"/>
    <property type="evidence" value="ECO:0007669"/>
    <property type="project" value="UniProtKB-SubCell"/>
</dbReference>
<name>A0A6S6UIH4_9GAMM</name>
<evidence type="ECO:0000256" key="3">
    <source>
        <dbReference type="ARBA" id="ARBA00022448"/>
    </source>
</evidence>